<keyword evidence="4" id="KW-1185">Reference proteome</keyword>
<evidence type="ECO:0000256" key="1">
    <source>
        <dbReference type="SAM" id="MobiDB-lite"/>
    </source>
</evidence>
<sequence length="140" mass="16340">ESAHIMELDFKVFDSERLIAEVQKRPALYNKAIPEYSDKNCKEKLWIEVCEAVLPNWSRLDTRERVATGSEIQRKWKNIRDNFRREVQMQKKVASGQGATKRRTYIYFGQLLFLLPTMQERSTSGNCTPPPTANEGEEQE</sequence>
<evidence type="ECO:0000313" key="3">
    <source>
        <dbReference type="EMBL" id="GFG33979.1"/>
    </source>
</evidence>
<dbReference type="GO" id="GO:0005667">
    <property type="term" value="C:transcription regulator complex"/>
    <property type="evidence" value="ECO:0007669"/>
    <property type="project" value="TreeGrafter"/>
</dbReference>
<proteinExistence type="predicted"/>
<accession>A0A6L2PN14</accession>
<dbReference type="Proteomes" id="UP000502823">
    <property type="component" value="Unassembled WGS sequence"/>
</dbReference>
<dbReference type="InterPro" id="IPR006578">
    <property type="entry name" value="MADF-dom"/>
</dbReference>
<evidence type="ECO:0000259" key="2">
    <source>
        <dbReference type="PROSITE" id="PS51029"/>
    </source>
</evidence>
<dbReference type="OrthoDB" id="8118596at2759"/>
<organism evidence="3 4">
    <name type="scientific">Coptotermes formosanus</name>
    <name type="common">Formosan subterranean termite</name>
    <dbReference type="NCBI Taxonomy" id="36987"/>
    <lineage>
        <taxon>Eukaryota</taxon>
        <taxon>Metazoa</taxon>
        <taxon>Ecdysozoa</taxon>
        <taxon>Arthropoda</taxon>
        <taxon>Hexapoda</taxon>
        <taxon>Insecta</taxon>
        <taxon>Pterygota</taxon>
        <taxon>Neoptera</taxon>
        <taxon>Polyneoptera</taxon>
        <taxon>Dictyoptera</taxon>
        <taxon>Blattodea</taxon>
        <taxon>Blattoidea</taxon>
        <taxon>Termitoidae</taxon>
        <taxon>Rhinotermitidae</taxon>
        <taxon>Coptotermes</taxon>
    </lineage>
</organism>
<feature type="domain" description="MADF" evidence="2">
    <location>
        <begin position="17"/>
        <end position="119"/>
    </location>
</feature>
<dbReference type="SMART" id="SM00595">
    <property type="entry name" value="MADF"/>
    <property type="match status" value="1"/>
</dbReference>
<dbReference type="PANTHER" id="PTHR12243:SF69">
    <property type="entry name" value="SI:CH73-59F11.3"/>
    <property type="match status" value="1"/>
</dbReference>
<dbReference type="EMBL" id="BLKM01011693">
    <property type="protein sequence ID" value="GFG33979.1"/>
    <property type="molecule type" value="Genomic_DNA"/>
</dbReference>
<dbReference type="InterPro" id="IPR039353">
    <property type="entry name" value="TF_Adf1"/>
</dbReference>
<feature type="region of interest" description="Disordered" evidence="1">
    <location>
        <begin position="120"/>
        <end position="140"/>
    </location>
</feature>
<name>A0A6L2PN14_COPFO</name>
<comment type="caution">
    <text evidence="3">The sequence shown here is derived from an EMBL/GenBank/DDBJ whole genome shotgun (WGS) entry which is preliminary data.</text>
</comment>
<dbReference type="InParanoid" id="A0A6L2PN14"/>
<dbReference type="GO" id="GO:0005634">
    <property type="term" value="C:nucleus"/>
    <property type="evidence" value="ECO:0007669"/>
    <property type="project" value="TreeGrafter"/>
</dbReference>
<dbReference type="Pfam" id="PF10545">
    <property type="entry name" value="MADF_DNA_bdg"/>
    <property type="match status" value="1"/>
</dbReference>
<reference evidence="4" key="1">
    <citation type="submission" date="2020-01" db="EMBL/GenBank/DDBJ databases">
        <title>Draft genome sequence of the Termite Coptotermes fromosanus.</title>
        <authorList>
            <person name="Itakura S."/>
            <person name="Yosikawa Y."/>
            <person name="Umezawa K."/>
        </authorList>
    </citation>
    <scope>NUCLEOTIDE SEQUENCE [LARGE SCALE GENOMIC DNA]</scope>
</reference>
<evidence type="ECO:0000313" key="4">
    <source>
        <dbReference type="Proteomes" id="UP000502823"/>
    </source>
</evidence>
<gene>
    <name evidence="3" type="ORF">Cfor_07524</name>
</gene>
<feature type="non-terminal residue" evidence="3">
    <location>
        <position position="1"/>
    </location>
</feature>
<protein>
    <recommendedName>
        <fullName evidence="2">MADF domain-containing protein</fullName>
    </recommendedName>
</protein>
<feature type="non-terminal residue" evidence="3">
    <location>
        <position position="140"/>
    </location>
</feature>
<dbReference type="AlphaFoldDB" id="A0A6L2PN14"/>
<dbReference type="PANTHER" id="PTHR12243">
    <property type="entry name" value="MADF DOMAIN TRANSCRIPTION FACTOR"/>
    <property type="match status" value="1"/>
</dbReference>
<dbReference type="PROSITE" id="PS51029">
    <property type="entry name" value="MADF"/>
    <property type="match status" value="1"/>
</dbReference>
<dbReference type="GO" id="GO:0006357">
    <property type="term" value="P:regulation of transcription by RNA polymerase II"/>
    <property type="evidence" value="ECO:0007669"/>
    <property type="project" value="TreeGrafter"/>
</dbReference>